<gene>
    <name evidence="2" type="ORF">OCH7691_00393</name>
</gene>
<sequence>MRIYTAHYRPGRPLDGDGLVLVREGFAWWALLVPPLWALYHRLWLVALLFVILSSALSLAVPLLHLDTNGASLAMLGLNLLFAMSANDLRRWTLGRRGYRELGVVGGRDIGAAEQRLIDLSTPLRVWARGAS</sequence>
<dbReference type="Pfam" id="PF10947">
    <property type="entry name" value="DUF2628"/>
    <property type="match status" value="1"/>
</dbReference>
<keyword evidence="1" id="KW-0472">Membrane</keyword>
<protein>
    <recommendedName>
        <fullName evidence="4">DUF2628 domain-containing protein</fullName>
    </recommendedName>
</protein>
<dbReference type="InParanoid" id="A0A1Y5RKE2"/>
<reference evidence="2 3" key="1">
    <citation type="submission" date="2017-03" db="EMBL/GenBank/DDBJ databases">
        <authorList>
            <person name="Afonso C.L."/>
            <person name="Miller P.J."/>
            <person name="Scott M.A."/>
            <person name="Spackman E."/>
            <person name="Goraichik I."/>
            <person name="Dimitrov K.M."/>
            <person name="Suarez D.L."/>
            <person name="Swayne D.E."/>
        </authorList>
    </citation>
    <scope>NUCLEOTIDE SEQUENCE [LARGE SCALE GENOMIC DNA]</scope>
    <source>
        <strain evidence="2 3">CECT 7691</strain>
    </source>
</reference>
<feature type="transmembrane region" description="Helical" evidence="1">
    <location>
        <begin position="70"/>
        <end position="89"/>
    </location>
</feature>
<dbReference type="OrthoDB" id="7285394at2"/>
<keyword evidence="1" id="KW-1133">Transmembrane helix</keyword>
<dbReference type="RefSeq" id="WP_085881735.1">
    <property type="nucleotide sequence ID" value="NZ_FWFR01000001.1"/>
</dbReference>
<dbReference type="EMBL" id="FWFR01000001">
    <property type="protein sequence ID" value="SLN18433.1"/>
    <property type="molecule type" value="Genomic_DNA"/>
</dbReference>
<dbReference type="InterPro" id="IPR024399">
    <property type="entry name" value="DUF2628"/>
</dbReference>
<keyword evidence="3" id="KW-1185">Reference proteome</keyword>
<evidence type="ECO:0000313" key="2">
    <source>
        <dbReference type="EMBL" id="SLN18433.1"/>
    </source>
</evidence>
<evidence type="ECO:0000256" key="1">
    <source>
        <dbReference type="SAM" id="Phobius"/>
    </source>
</evidence>
<proteinExistence type="predicted"/>
<organism evidence="2 3">
    <name type="scientific">Oceanibacterium hippocampi</name>
    <dbReference type="NCBI Taxonomy" id="745714"/>
    <lineage>
        <taxon>Bacteria</taxon>
        <taxon>Pseudomonadati</taxon>
        <taxon>Pseudomonadota</taxon>
        <taxon>Alphaproteobacteria</taxon>
        <taxon>Sneathiellales</taxon>
        <taxon>Sneathiellaceae</taxon>
        <taxon>Oceanibacterium</taxon>
    </lineage>
</organism>
<evidence type="ECO:0008006" key="4">
    <source>
        <dbReference type="Google" id="ProtNLM"/>
    </source>
</evidence>
<feature type="transmembrane region" description="Helical" evidence="1">
    <location>
        <begin position="44"/>
        <end position="64"/>
    </location>
</feature>
<accession>A0A1Y5RKE2</accession>
<name>A0A1Y5RKE2_9PROT</name>
<evidence type="ECO:0000313" key="3">
    <source>
        <dbReference type="Proteomes" id="UP000193200"/>
    </source>
</evidence>
<keyword evidence="1" id="KW-0812">Transmembrane</keyword>
<dbReference type="Proteomes" id="UP000193200">
    <property type="component" value="Unassembled WGS sequence"/>
</dbReference>
<dbReference type="AlphaFoldDB" id="A0A1Y5RKE2"/>